<accession>A0A1Y2AK68</accession>
<keyword evidence="2" id="KW-1185">Reference proteome</keyword>
<name>A0A1Y2AK68_9TREE</name>
<protein>
    <submittedName>
        <fullName evidence="1">Uncharacterized protein</fullName>
    </submittedName>
</protein>
<proteinExistence type="predicted"/>
<evidence type="ECO:0000313" key="1">
    <source>
        <dbReference type="EMBL" id="ORY22690.1"/>
    </source>
</evidence>
<reference evidence="1 2" key="1">
    <citation type="submission" date="2016-07" db="EMBL/GenBank/DDBJ databases">
        <title>Pervasive Adenine N6-methylation of Active Genes in Fungi.</title>
        <authorList>
            <consortium name="DOE Joint Genome Institute"/>
            <person name="Mondo S.J."/>
            <person name="Dannebaum R.O."/>
            <person name="Kuo R.C."/>
            <person name="Labutti K."/>
            <person name="Haridas S."/>
            <person name="Kuo A."/>
            <person name="Salamov A."/>
            <person name="Ahrendt S.R."/>
            <person name="Lipzen A."/>
            <person name="Sullivan W."/>
            <person name="Andreopoulos W.B."/>
            <person name="Clum A."/>
            <person name="Lindquist E."/>
            <person name="Daum C."/>
            <person name="Ramamoorthy G.K."/>
            <person name="Gryganskyi A."/>
            <person name="Culley D."/>
            <person name="Magnuson J.K."/>
            <person name="James T.Y."/>
            <person name="O'Malley M.A."/>
            <person name="Stajich J.E."/>
            <person name="Spatafora J.W."/>
            <person name="Visel A."/>
            <person name="Grigoriev I.V."/>
        </authorList>
    </citation>
    <scope>NUCLEOTIDE SEQUENCE [LARGE SCALE GENOMIC DNA]</scope>
    <source>
        <strain evidence="1 2">68-887.2</strain>
    </source>
</reference>
<comment type="caution">
    <text evidence="1">The sequence shown here is derived from an EMBL/GenBank/DDBJ whole genome shotgun (WGS) entry which is preliminary data.</text>
</comment>
<sequence>MSSNNLSLWRSLPREDSLLEASVMPRLLAFLHLVAVKSSKSYVAVIFQRRRMLRRTTCDSYPTLLRAGSVKTNGFGKKSGPDRYFAIRSVKFEEDTNEAVVFLFTSPWPNDRTDLQKTEASKADHPGCCATSQLSPEDLDWKHGGVTRWGSKAIHRISSEYGWQKSCPIEGIHVEKWRGAQNYDGTPVDKGSFSTFILRLDLIRPELLMTFLRMGANTMRQRAFQRAFPSAASVRFRREDAYVKTVYKGQNRVSLLECTKVLRLSCVSSMRCSSANPPVSPLKLEKNAGNEGFSQGNEHILTD</sequence>
<dbReference type="EMBL" id="MCFC01000089">
    <property type="protein sequence ID" value="ORY22690.1"/>
    <property type="molecule type" value="Genomic_DNA"/>
</dbReference>
<dbReference type="InParanoid" id="A0A1Y2AK68"/>
<organism evidence="1 2">
    <name type="scientific">Naematelia encephala</name>
    <dbReference type="NCBI Taxonomy" id="71784"/>
    <lineage>
        <taxon>Eukaryota</taxon>
        <taxon>Fungi</taxon>
        <taxon>Dikarya</taxon>
        <taxon>Basidiomycota</taxon>
        <taxon>Agaricomycotina</taxon>
        <taxon>Tremellomycetes</taxon>
        <taxon>Tremellales</taxon>
        <taxon>Naemateliaceae</taxon>
        <taxon>Naematelia</taxon>
    </lineage>
</organism>
<evidence type="ECO:0000313" key="2">
    <source>
        <dbReference type="Proteomes" id="UP000193986"/>
    </source>
</evidence>
<gene>
    <name evidence="1" type="ORF">BCR39DRAFT_508038</name>
</gene>
<dbReference type="AlphaFoldDB" id="A0A1Y2AK68"/>
<dbReference type="Proteomes" id="UP000193986">
    <property type="component" value="Unassembled WGS sequence"/>
</dbReference>